<dbReference type="InterPro" id="IPR020476">
    <property type="entry name" value="Nudix_hydrolase"/>
</dbReference>
<protein>
    <recommendedName>
        <fullName evidence="4">Nudix hydrolase domain-containing protein</fullName>
    </recommendedName>
</protein>
<dbReference type="PROSITE" id="PS00893">
    <property type="entry name" value="NUDIX_BOX"/>
    <property type="match status" value="1"/>
</dbReference>
<comment type="similarity">
    <text evidence="3">Belongs to the Nudix hydrolase family.</text>
</comment>
<dbReference type="InterPro" id="IPR015797">
    <property type="entry name" value="NUDIX_hydrolase-like_dom_sf"/>
</dbReference>
<evidence type="ECO:0000256" key="3">
    <source>
        <dbReference type="RuleBase" id="RU003476"/>
    </source>
</evidence>
<evidence type="ECO:0000259" key="4">
    <source>
        <dbReference type="PROSITE" id="PS51462"/>
    </source>
</evidence>
<dbReference type="PANTHER" id="PTHR43736:SF1">
    <property type="entry name" value="DIHYDRONEOPTERIN TRIPHOSPHATE DIPHOSPHATASE"/>
    <property type="match status" value="1"/>
</dbReference>
<sequence length="147" mass="15552">MASSTPESAVPAARPRVAVAAVVMRGTQVLLVGSCRSGVEGYWGFPGGKLEFGETLFQAAERELLEETGVEAVAREVLTAVDVLVGGAVRPRAHFVLIATLCDYLSGEPVAADDAESAGWFPFERLDSLPLHPDVSAIVELARQRSS</sequence>
<dbReference type="PANTHER" id="PTHR43736">
    <property type="entry name" value="ADP-RIBOSE PYROPHOSPHATASE"/>
    <property type="match status" value="1"/>
</dbReference>
<dbReference type="InterPro" id="IPR020084">
    <property type="entry name" value="NUDIX_hydrolase_CS"/>
</dbReference>
<comment type="cofactor">
    <cofactor evidence="1">
        <name>Mg(2+)</name>
        <dbReference type="ChEBI" id="CHEBI:18420"/>
    </cofactor>
</comment>
<evidence type="ECO:0000256" key="1">
    <source>
        <dbReference type="ARBA" id="ARBA00001946"/>
    </source>
</evidence>
<dbReference type="Gene3D" id="3.90.79.10">
    <property type="entry name" value="Nucleoside Triphosphate Pyrophosphohydrolase"/>
    <property type="match status" value="1"/>
</dbReference>
<name>A0A172YDH7_9GAMM</name>
<dbReference type="KEGG" id="haa:A5892_07455"/>
<reference evidence="5 6" key="1">
    <citation type="submission" date="2016-04" db="EMBL/GenBank/DDBJ databases">
        <title>Complete Genome Sequence of Halotalea alkalilenta IHB B 13600.</title>
        <authorList>
            <person name="Swarnkar M.K."/>
            <person name="Sharma A."/>
            <person name="Kaushal K."/>
            <person name="Soni R."/>
            <person name="Rana S."/>
            <person name="Singh A.K."/>
            <person name="Gulati A."/>
        </authorList>
    </citation>
    <scope>NUCLEOTIDE SEQUENCE [LARGE SCALE GENOMIC DNA]</scope>
    <source>
        <strain evidence="5 6">IHB B 13600</strain>
    </source>
</reference>
<dbReference type="RefSeq" id="WP_064122272.1">
    <property type="nucleotide sequence ID" value="NZ_CP015243.1"/>
</dbReference>
<dbReference type="PRINTS" id="PR00502">
    <property type="entry name" value="NUDIXFAMILY"/>
</dbReference>
<gene>
    <name evidence="5" type="ORF">A5892_07455</name>
</gene>
<dbReference type="InterPro" id="IPR000086">
    <property type="entry name" value="NUDIX_hydrolase_dom"/>
</dbReference>
<dbReference type="Proteomes" id="UP000077875">
    <property type="component" value="Chromosome"/>
</dbReference>
<feature type="domain" description="Nudix hydrolase" evidence="4">
    <location>
        <begin position="14"/>
        <end position="144"/>
    </location>
</feature>
<evidence type="ECO:0000256" key="2">
    <source>
        <dbReference type="ARBA" id="ARBA00022801"/>
    </source>
</evidence>
<dbReference type="Pfam" id="PF00293">
    <property type="entry name" value="NUDIX"/>
    <property type="match status" value="1"/>
</dbReference>
<dbReference type="SUPFAM" id="SSF55811">
    <property type="entry name" value="Nudix"/>
    <property type="match status" value="1"/>
</dbReference>
<evidence type="ECO:0000313" key="5">
    <source>
        <dbReference type="EMBL" id="ANF57320.1"/>
    </source>
</evidence>
<keyword evidence="6" id="KW-1185">Reference proteome</keyword>
<dbReference type="CDD" id="cd04673">
    <property type="entry name" value="NUDIX_ADPRase"/>
    <property type="match status" value="1"/>
</dbReference>
<accession>A0A172YDH7</accession>
<dbReference type="AlphaFoldDB" id="A0A172YDH7"/>
<organism evidence="5 6">
    <name type="scientific">Halotalea alkalilenta</name>
    <dbReference type="NCBI Taxonomy" id="376489"/>
    <lineage>
        <taxon>Bacteria</taxon>
        <taxon>Pseudomonadati</taxon>
        <taxon>Pseudomonadota</taxon>
        <taxon>Gammaproteobacteria</taxon>
        <taxon>Oceanospirillales</taxon>
        <taxon>Halomonadaceae</taxon>
        <taxon>Halotalea</taxon>
    </lineage>
</organism>
<dbReference type="STRING" id="376489.A5892_07455"/>
<keyword evidence="2 3" id="KW-0378">Hydrolase</keyword>
<evidence type="ECO:0000313" key="6">
    <source>
        <dbReference type="Proteomes" id="UP000077875"/>
    </source>
</evidence>
<dbReference type="PROSITE" id="PS51462">
    <property type="entry name" value="NUDIX"/>
    <property type="match status" value="1"/>
</dbReference>
<proteinExistence type="inferred from homology"/>
<dbReference type="EMBL" id="CP015243">
    <property type="protein sequence ID" value="ANF57320.1"/>
    <property type="molecule type" value="Genomic_DNA"/>
</dbReference>
<dbReference type="GO" id="GO:0016787">
    <property type="term" value="F:hydrolase activity"/>
    <property type="evidence" value="ECO:0007669"/>
    <property type="project" value="UniProtKB-KW"/>
</dbReference>